<comment type="caution">
    <text evidence="13">The sequence shown here is derived from an EMBL/GenBank/DDBJ whole genome shotgun (WGS) entry which is preliminary data.</text>
</comment>
<dbReference type="PANTHER" id="PTHR45658">
    <property type="entry name" value="GATA TRANSCRIPTION FACTOR"/>
    <property type="match status" value="1"/>
</dbReference>
<keyword evidence="5" id="KW-0805">Transcription regulation</keyword>
<dbReference type="CDD" id="cd00202">
    <property type="entry name" value="ZnF_GATA"/>
    <property type="match status" value="1"/>
</dbReference>
<evidence type="ECO:0000313" key="13">
    <source>
        <dbReference type="EMBL" id="KAK4269829.1"/>
    </source>
</evidence>
<feature type="compositionally biased region" description="Low complexity" evidence="11">
    <location>
        <begin position="25"/>
        <end position="36"/>
    </location>
</feature>
<dbReference type="SUPFAM" id="SSF57716">
    <property type="entry name" value="Glucocorticoid receptor-like (DNA-binding domain)"/>
    <property type="match status" value="1"/>
</dbReference>
<sequence length="261" mass="29059">MVSPNAFHNDGLSNYPYNGDLNTANSYSSNNPSHSLLPPPQKPFHHHYNGSSLANTHFNNFPSLLRPDSTVNNQSIAIPYADVPEQEWLSEFLYSSFNDNFSGTSETTALEGFSVAQSDALFTSKADQKGSRASSGKSRPKTESKGGSSSSSEKGSGTRRCTHCAADDTPQWRSGPLGPKTLCNACGVRYKSGRLVPEYRPASSPTFEFSQHSNSHRKVLELRRQKELMIKQEMPSNSHRKVLELRRQEELMIKQEMPFKL</sequence>
<organism evidence="13 14">
    <name type="scientific">Acacia crassicarpa</name>
    <name type="common">northern wattle</name>
    <dbReference type="NCBI Taxonomy" id="499986"/>
    <lineage>
        <taxon>Eukaryota</taxon>
        <taxon>Viridiplantae</taxon>
        <taxon>Streptophyta</taxon>
        <taxon>Embryophyta</taxon>
        <taxon>Tracheophyta</taxon>
        <taxon>Spermatophyta</taxon>
        <taxon>Magnoliopsida</taxon>
        <taxon>eudicotyledons</taxon>
        <taxon>Gunneridae</taxon>
        <taxon>Pentapetalae</taxon>
        <taxon>rosids</taxon>
        <taxon>fabids</taxon>
        <taxon>Fabales</taxon>
        <taxon>Fabaceae</taxon>
        <taxon>Caesalpinioideae</taxon>
        <taxon>mimosoid clade</taxon>
        <taxon>Acacieae</taxon>
        <taxon>Acacia</taxon>
    </lineage>
</organism>
<evidence type="ECO:0000256" key="3">
    <source>
        <dbReference type="ARBA" id="ARBA00022771"/>
    </source>
</evidence>
<accession>A0AAE1MLI1</accession>
<dbReference type="GO" id="GO:0043565">
    <property type="term" value="F:sequence-specific DNA binding"/>
    <property type="evidence" value="ECO:0007669"/>
    <property type="project" value="InterPro"/>
</dbReference>
<evidence type="ECO:0000256" key="11">
    <source>
        <dbReference type="SAM" id="MobiDB-lite"/>
    </source>
</evidence>
<comment type="similarity">
    <text evidence="1">Belongs to the type IV zinc-finger family. Class A subfamily.</text>
</comment>
<evidence type="ECO:0000256" key="5">
    <source>
        <dbReference type="ARBA" id="ARBA00023015"/>
    </source>
</evidence>
<dbReference type="GO" id="GO:0005634">
    <property type="term" value="C:nucleus"/>
    <property type="evidence" value="ECO:0007669"/>
    <property type="project" value="TreeGrafter"/>
</dbReference>
<reference evidence="13" key="1">
    <citation type="submission" date="2023-10" db="EMBL/GenBank/DDBJ databases">
        <title>Chromosome-level genome of the transformable northern wattle, Acacia crassicarpa.</title>
        <authorList>
            <person name="Massaro I."/>
            <person name="Sinha N.R."/>
            <person name="Poethig S."/>
            <person name="Leichty A.R."/>
        </authorList>
    </citation>
    <scope>NUCLEOTIDE SEQUENCE</scope>
    <source>
        <strain evidence="13">Acra3RX</strain>
        <tissue evidence="13">Leaf</tissue>
    </source>
</reference>
<dbReference type="FunFam" id="3.30.50.10:FF:000018">
    <property type="entry name" value="GATA transcription factor"/>
    <property type="match status" value="1"/>
</dbReference>
<keyword evidence="6" id="KW-0238">DNA-binding</keyword>
<feature type="domain" description="GATA-type" evidence="12">
    <location>
        <begin position="155"/>
        <end position="191"/>
    </location>
</feature>
<keyword evidence="14" id="KW-1185">Reference proteome</keyword>
<evidence type="ECO:0000259" key="12">
    <source>
        <dbReference type="PROSITE" id="PS50114"/>
    </source>
</evidence>
<dbReference type="Pfam" id="PF00320">
    <property type="entry name" value="GATA"/>
    <property type="match status" value="1"/>
</dbReference>
<name>A0AAE1MLI1_9FABA</name>
<dbReference type="PROSITE" id="PS00344">
    <property type="entry name" value="GATA_ZN_FINGER_1"/>
    <property type="match status" value="1"/>
</dbReference>
<evidence type="ECO:0000313" key="14">
    <source>
        <dbReference type="Proteomes" id="UP001293593"/>
    </source>
</evidence>
<evidence type="ECO:0000256" key="1">
    <source>
        <dbReference type="ARBA" id="ARBA00005694"/>
    </source>
</evidence>
<dbReference type="InterPro" id="IPR000679">
    <property type="entry name" value="Znf_GATA"/>
</dbReference>
<dbReference type="Proteomes" id="UP001293593">
    <property type="component" value="Unassembled WGS sequence"/>
</dbReference>
<dbReference type="Gene3D" id="3.30.50.10">
    <property type="entry name" value="Erythroid Transcription Factor GATA-1, subunit A"/>
    <property type="match status" value="1"/>
</dbReference>
<proteinExistence type="inferred from homology"/>
<evidence type="ECO:0000256" key="7">
    <source>
        <dbReference type="ARBA" id="ARBA00023159"/>
    </source>
</evidence>
<dbReference type="InterPro" id="IPR013088">
    <property type="entry name" value="Znf_NHR/GATA"/>
</dbReference>
<feature type="region of interest" description="Disordered" evidence="11">
    <location>
        <begin position="23"/>
        <end position="46"/>
    </location>
</feature>
<dbReference type="GO" id="GO:0006355">
    <property type="term" value="P:regulation of DNA-templated transcription"/>
    <property type="evidence" value="ECO:0007669"/>
    <property type="project" value="InterPro"/>
</dbReference>
<keyword evidence="4" id="KW-0862">Zinc</keyword>
<evidence type="ECO:0000256" key="2">
    <source>
        <dbReference type="ARBA" id="ARBA00022723"/>
    </source>
</evidence>
<keyword evidence="8" id="KW-0804">Transcription</keyword>
<evidence type="ECO:0000256" key="6">
    <source>
        <dbReference type="ARBA" id="ARBA00023125"/>
    </source>
</evidence>
<feature type="compositionally biased region" description="Low complexity" evidence="11">
    <location>
        <begin position="145"/>
        <end position="155"/>
    </location>
</feature>
<keyword evidence="7" id="KW-0010">Activator</keyword>
<keyword evidence="3 10" id="KW-0863">Zinc-finger</keyword>
<dbReference type="AlphaFoldDB" id="A0AAE1MLI1"/>
<evidence type="ECO:0000256" key="9">
    <source>
        <dbReference type="ARBA" id="ARBA00023242"/>
    </source>
</evidence>
<evidence type="ECO:0000256" key="4">
    <source>
        <dbReference type="ARBA" id="ARBA00022833"/>
    </source>
</evidence>
<dbReference type="SMART" id="SM00401">
    <property type="entry name" value="ZnF_GATA"/>
    <property type="match status" value="1"/>
</dbReference>
<dbReference type="PROSITE" id="PS50114">
    <property type="entry name" value="GATA_ZN_FINGER_2"/>
    <property type="match status" value="1"/>
</dbReference>
<protein>
    <recommendedName>
        <fullName evidence="12">GATA-type domain-containing protein</fullName>
    </recommendedName>
</protein>
<keyword evidence="9" id="KW-0539">Nucleus</keyword>
<dbReference type="InterPro" id="IPR051140">
    <property type="entry name" value="GATA_TF"/>
</dbReference>
<feature type="region of interest" description="Disordered" evidence="11">
    <location>
        <begin position="124"/>
        <end position="173"/>
    </location>
</feature>
<dbReference type="GO" id="GO:0008270">
    <property type="term" value="F:zinc ion binding"/>
    <property type="evidence" value="ECO:0007669"/>
    <property type="project" value="UniProtKB-KW"/>
</dbReference>
<gene>
    <name evidence="13" type="ORF">QN277_022936</name>
</gene>
<evidence type="ECO:0000256" key="10">
    <source>
        <dbReference type="PROSITE-ProRule" id="PRU00094"/>
    </source>
</evidence>
<dbReference type="PANTHER" id="PTHR45658:SF46">
    <property type="entry name" value="GATA TRANSCRIPTION FACTOR 4"/>
    <property type="match status" value="1"/>
</dbReference>
<dbReference type="GO" id="GO:0030154">
    <property type="term" value="P:cell differentiation"/>
    <property type="evidence" value="ECO:0007669"/>
    <property type="project" value="TreeGrafter"/>
</dbReference>
<evidence type="ECO:0000256" key="8">
    <source>
        <dbReference type="ARBA" id="ARBA00023163"/>
    </source>
</evidence>
<dbReference type="EMBL" id="JAWXYG010000006">
    <property type="protein sequence ID" value="KAK4269829.1"/>
    <property type="molecule type" value="Genomic_DNA"/>
</dbReference>
<keyword evidence="2" id="KW-0479">Metal-binding</keyword>